<accession>A0A3B0UN21</accession>
<name>A0A3B0UN21_9ZZZZ</name>
<dbReference type="AlphaFoldDB" id="A0A3B0UN21"/>
<reference evidence="1" key="1">
    <citation type="submission" date="2018-06" db="EMBL/GenBank/DDBJ databases">
        <authorList>
            <person name="Zhirakovskaya E."/>
        </authorList>
    </citation>
    <scope>NUCLEOTIDE SEQUENCE</scope>
</reference>
<gene>
    <name evidence="1" type="ORF">MNBD_CHLOROFLEXI01-2517</name>
</gene>
<dbReference type="EMBL" id="UOEU01000334">
    <property type="protein sequence ID" value="VAW32198.1"/>
    <property type="molecule type" value="Genomic_DNA"/>
</dbReference>
<protein>
    <submittedName>
        <fullName evidence="1">Uncharacterized protein</fullName>
    </submittedName>
</protein>
<sequence>MRGLIDRKGEQFAYLQGDTLFTLDGEATGRLRDGFIEDMGGNPIWRVVGDGVYTLNSSETIGYFGDERSDQYDL</sequence>
<evidence type="ECO:0000313" key="1">
    <source>
        <dbReference type="EMBL" id="VAW32198.1"/>
    </source>
</evidence>
<organism evidence="1">
    <name type="scientific">hydrothermal vent metagenome</name>
    <dbReference type="NCBI Taxonomy" id="652676"/>
    <lineage>
        <taxon>unclassified sequences</taxon>
        <taxon>metagenomes</taxon>
        <taxon>ecological metagenomes</taxon>
    </lineage>
</organism>
<proteinExistence type="predicted"/>